<reference evidence="2 3" key="1">
    <citation type="submission" date="2017-10" db="EMBL/GenBank/DDBJ databases">
        <title>Comparative genomics in systemic dimorphic fungi from Ajellomycetaceae.</title>
        <authorList>
            <person name="Munoz J.F."/>
            <person name="Mcewen J.G."/>
            <person name="Clay O.K."/>
            <person name="Cuomo C.A."/>
        </authorList>
    </citation>
    <scope>NUCLEOTIDE SEQUENCE [LARGE SCALE GENOMIC DNA]</scope>
    <source>
        <strain evidence="2 3">UAMH4076</strain>
    </source>
</reference>
<evidence type="ECO:0000313" key="2">
    <source>
        <dbReference type="EMBL" id="PGH32842.1"/>
    </source>
</evidence>
<feature type="region of interest" description="Disordered" evidence="1">
    <location>
        <begin position="77"/>
        <end position="106"/>
    </location>
</feature>
<keyword evidence="3" id="KW-1185">Reference proteome</keyword>
<protein>
    <submittedName>
        <fullName evidence="2">Uncharacterized protein</fullName>
    </submittedName>
</protein>
<dbReference type="Proteomes" id="UP000226031">
    <property type="component" value="Unassembled WGS sequence"/>
</dbReference>
<evidence type="ECO:0000256" key="1">
    <source>
        <dbReference type="SAM" id="MobiDB-lite"/>
    </source>
</evidence>
<accession>A0A2B7ZIL1</accession>
<comment type="caution">
    <text evidence="2">The sequence shown here is derived from an EMBL/GenBank/DDBJ whole genome shotgun (WGS) entry which is preliminary data.</text>
</comment>
<evidence type="ECO:0000313" key="3">
    <source>
        <dbReference type="Proteomes" id="UP000226031"/>
    </source>
</evidence>
<proteinExistence type="predicted"/>
<dbReference type="AlphaFoldDB" id="A0A2B7ZIL1"/>
<name>A0A2B7ZIL1_9EURO</name>
<organism evidence="2 3">
    <name type="scientific">[Emmonsia] crescens</name>
    <dbReference type="NCBI Taxonomy" id="73230"/>
    <lineage>
        <taxon>Eukaryota</taxon>
        <taxon>Fungi</taxon>
        <taxon>Dikarya</taxon>
        <taxon>Ascomycota</taxon>
        <taxon>Pezizomycotina</taxon>
        <taxon>Eurotiomycetes</taxon>
        <taxon>Eurotiomycetidae</taxon>
        <taxon>Onygenales</taxon>
        <taxon>Ajellomycetaceae</taxon>
        <taxon>Emergomyces</taxon>
    </lineage>
</organism>
<dbReference type="EMBL" id="PDND01000080">
    <property type="protein sequence ID" value="PGH32842.1"/>
    <property type="molecule type" value="Genomic_DNA"/>
</dbReference>
<feature type="compositionally biased region" description="Polar residues" evidence="1">
    <location>
        <begin position="84"/>
        <end position="99"/>
    </location>
</feature>
<gene>
    <name evidence="2" type="ORF">GX50_04382</name>
</gene>
<sequence length="120" mass="12535">MPARQDTVTGGKYCTQQPTLQSNLARTKLSASPPSLPSPPSSFFWALSGASGASQAWLPSVRLSICLQPFLLAGVPSGRIPETQPGSETKELQGTGQKSSDARALGPLMCTRDAIGHLGK</sequence>